<dbReference type="InterPro" id="IPR011330">
    <property type="entry name" value="Glyco_hydro/deAcase_b/a-brl"/>
</dbReference>
<feature type="region of interest" description="Disordered" evidence="1">
    <location>
        <begin position="84"/>
        <end position="118"/>
    </location>
</feature>
<reference evidence="4" key="1">
    <citation type="submission" date="2016-10" db="EMBL/GenBank/DDBJ databases">
        <authorList>
            <person name="Wibberg D."/>
        </authorList>
    </citation>
    <scope>NUCLEOTIDE SEQUENCE [LARGE SCALE GENOMIC DNA]</scope>
</reference>
<dbReference type="PANTHER" id="PTHR30105">
    <property type="entry name" value="UNCHARACTERIZED YIBQ-RELATED"/>
    <property type="match status" value="1"/>
</dbReference>
<proteinExistence type="predicted"/>
<feature type="transmembrane region" description="Helical" evidence="2">
    <location>
        <begin position="42"/>
        <end position="64"/>
    </location>
</feature>
<dbReference type="Proteomes" id="UP000187891">
    <property type="component" value="Unassembled WGS sequence"/>
</dbReference>
<feature type="compositionally biased region" description="Polar residues" evidence="1">
    <location>
        <begin position="84"/>
        <end position="95"/>
    </location>
</feature>
<dbReference type="CDD" id="cd10936">
    <property type="entry name" value="CE4_DAC2"/>
    <property type="match status" value="1"/>
</dbReference>
<dbReference type="PANTHER" id="PTHR30105:SF2">
    <property type="entry name" value="DIVERGENT POLYSACCHARIDE DEACETYLASE SUPERFAMILY"/>
    <property type="match status" value="1"/>
</dbReference>
<dbReference type="STRING" id="1907666.DSM25559_3355"/>
<dbReference type="SUPFAM" id="SSF88713">
    <property type="entry name" value="Glycoside hydrolase/deacetylase"/>
    <property type="match status" value="1"/>
</dbReference>
<keyword evidence="2" id="KW-0812">Transmembrane</keyword>
<evidence type="ECO:0000313" key="3">
    <source>
        <dbReference type="EMBL" id="SCX29483.1"/>
    </source>
</evidence>
<keyword evidence="2" id="KW-1133">Transmembrane helix</keyword>
<dbReference type="InterPro" id="IPR006837">
    <property type="entry name" value="Divergent_DAC"/>
</dbReference>
<dbReference type="Gene3D" id="3.20.20.370">
    <property type="entry name" value="Glycoside hydrolase/deacetylase"/>
    <property type="match status" value="1"/>
</dbReference>
<feature type="compositionally biased region" description="Polar residues" evidence="1">
    <location>
        <begin position="105"/>
        <end position="118"/>
    </location>
</feature>
<evidence type="ECO:0000256" key="1">
    <source>
        <dbReference type="SAM" id="MobiDB-lite"/>
    </source>
</evidence>
<evidence type="ECO:0000256" key="2">
    <source>
        <dbReference type="SAM" id="Phobius"/>
    </source>
</evidence>
<dbReference type="Pfam" id="PF04748">
    <property type="entry name" value="Polysacc_deac_2"/>
    <property type="match status" value="1"/>
</dbReference>
<gene>
    <name evidence="3" type="ORF">DSM25559_3355</name>
</gene>
<dbReference type="GO" id="GO:0005975">
    <property type="term" value="P:carbohydrate metabolic process"/>
    <property type="evidence" value="ECO:0007669"/>
    <property type="project" value="InterPro"/>
</dbReference>
<keyword evidence="2" id="KW-0472">Membrane</keyword>
<feature type="region of interest" description="Disordered" evidence="1">
    <location>
        <begin position="1"/>
        <end position="36"/>
    </location>
</feature>
<accession>A0A1R3TUQ1</accession>
<dbReference type="AlphaFoldDB" id="A0A1R3TUQ1"/>
<sequence>MGQTHACLPSDQSVTDRPLSSDLRKPLMGRQRKKSAGTLRRFSALGVMVLAVASIGGFSVYTAMSPGNLEGNSTAPDVVLTEAEQSNNDAAQTSAPHEDGLAPQSGRSGANVQKNTMPDGNVVSVFSPRTRENDGPVLMTGQTYGQDLRIAAQPNEDLLEDTAFGRLPKVGTDGLRPMEQYARPWSGARGTRIAIVVGGLGLSQTGTQKAIRDLPPEVTLGFAASGNSLQRWMQESRREGHEILLQVPFEPFGYPGTNPGADTLLVADPPKINLERLHRSMAKITNYTGVMNYLGGRLMADEKTLEPLMRDIGKRGLLFLDDGSSAQSKTASIAKALSAPTGFADLQLDDQVNEASILRKLDDLERIARRNGSAIGVASAFDESIAAISKWSVEAAGRGIEIVGVSALVSDKAEQ</sequence>
<protein>
    <submittedName>
        <fullName evidence="3">Divergent polysaccharide deacetylase</fullName>
    </submittedName>
</protein>
<dbReference type="EMBL" id="FMUE01000008">
    <property type="protein sequence ID" value="SCX29483.1"/>
    <property type="molecule type" value="Genomic_DNA"/>
</dbReference>
<organism evidence="3 4">
    <name type="scientific">Agrobacterium rosae</name>
    <dbReference type="NCBI Taxonomy" id="1972867"/>
    <lineage>
        <taxon>Bacteria</taxon>
        <taxon>Pseudomonadati</taxon>
        <taxon>Pseudomonadota</taxon>
        <taxon>Alphaproteobacteria</taxon>
        <taxon>Hyphomicrobiales</taxon>
        <taxon>Rhizobiaceae</taxon>
        <taxon>Rhizobium/Agrobacterium group</taxon>
        <taxon>Agrobacterium</taxon>
    </lineage>
</organism>
<name>A0A1R3TUQ1_9HYPH</name>
<evidence type="ECO:0000313" key="4">
    <source>
        <dbReference type="Proteomes" id="UP000187891"/>
    </source>
</evidence>